<protein>
    <submittedName>
        <fullName evidence="2">Uncharacterized protein</fullName>
    </submittedName>
</protein>
<organism evidence="2 3">
    <name type="scientific">Terrabacter ginsenosidimutans</name>
    <dbReference type="NCBI Taxonomy" id="490575"/>
    <lineage>
        <taxon>Bacteria</taxon>
        <taxon>Bacillati</taxon>
        <taxon>Actinomycetota</taxon>
        <taxon>Actinomycetes</taxon>
        <taxon>Micrococcales</taxon>
        <taxon>Intrasporangiaceae</taxon>
        <taxon>Terrabacter</taxon>
    </lineage>
</organism>
<comment type="caution">
    <text evidence="2">The sequence shown here is derived from an EMBL/GenBank/DDBJ whole genome shotgun (WGS) entry which is preliminary data.</text>
</comment>
<keyword evidence="1" id="KW-0472">Membrane</keyword>
<evidence type="ECO:0000313" key="2">
    <source>
        <dbReference type="EMBL" id="GAA3709510.1"/>
    </source>
</evidence>
<reference evidence="3" key="1">
    <citation type="journal article" date="2019" name="Int. J. Syst. Evol. Microbiol.">
        <title>The Global Catalogue of Microorganisms (GCM) 10K type strain sequencing project: providing services to taxonomists for standard genome sequencing and annotation.</title>
        <authorList>
            <consortium name="The Broad Institute Genomics Platform"/>
            <consortium name="The Broad Institute Genome Sequencing Center for Infectious Disease"/>
            <person name="Wu L."/>
            <person name="Ma J."/>
        </authorList>
    </citation>
    <scope>NUCLEOTIDE SEQUENCE [LARGE SCALE GENOMIC DNA]</scope>
    <source>
        <strain evidence="3">JCM 17125</strain>
    </source>
</reference>
<evidence type="ECO:0000256" key="1">
    <source>
        <dbReference type="SAM" id="Phobius"/>
    </source>
</evidence>
<dbReference type="Proteomes" id="UP001501468">
    <property type="component" value="Unassembled WGS sequence"/>
</dbReference>
<accession>A0ABP7DV30</accession>
<dbReference type="EMBL" id="BAABDC010000004">
    <property type="protein sequence ID" value="GAA3709510.1"/>
    <property type="molecule type" value="Genomic_DNA"/>
</dbReference>
<keyword evidence="1" id="KW-0812">Transmembrane</keyword>
<keyword evidence="3" id="KW-1185">Reference proteome</keyword>
<feature type="transmembrane region" description="Helical" evidence="1">
    <location>
        <begin position="54"/>
        <end position="74"/>
    </location>
</feature>
<gene>
    <name evidence="2" type="ORF">GCM10022399_27880</name>
</gene>
<sequence length="84" mass="8898">MRIAGLVSLVLVLLAAGAVLWFGDMETEFGWFAYAPLDQQSAPGILLVTGRRQVALLLSLIGLVLLSGLVGFVVGRRSKPDSSV</sequence>
<name>A0ABP7DV30_9MICO</name>
<proteinExistence type="predicted"/>
<keyword evidence="1" id="KW-1133">Transmembrane helix</keyword>
<evidence type="ECO:0000313" key="3">
    <source>
        <dbReference type="Proteomes" id="UP001501468"/>
    </source>
</evidence>